<dbReference type="Proteomes" id="UP000079169">
    <property type="component" value="Unplaced"/>
</dbReference>
<dbReference type="RefSeq" id="XP_008480612.1">
    <property type="nucleotide sequence ID" value="XM_008482390.2"/>
</dbReference>
<dbReference type="PANTHER" id="PTHR35268">
    <property type="entry name" value="PROTEIN CCSMST1"/>
    <property type="match status" value="1"/>
</dbReference>
<gene>
    <name evidence="3 4" type="primary">LOC103517362</name>
</gene>
<dbReference type="Pfam" id="PF15013">
    <property type="entry name" value="CCSMST1"/>
    <property type="match status" value="1"/>
</dbReference>
<dbReference type="PANTHER" id="PTHR35268:SF1">
    <property type="entry name" value="UBIQUINOL-CYTOCHROME-C REDUCTASE COMPLEX ASSEMBLY FACTOR 4"/>
    <property type="match status" value="1"/>
</dbReference>
<dbReference type="RefSeq" id="XP_008480611.1">
    <property type="nucleotide sequence ID" value="XM_008482389.2"/>
</dbReference>
<organism evidence="2 4">
    <name type="scientific">Diaphorina citri</name>
    <name type="common">Asian citrus psyllid</name>
    <dbReference type="NCBI Taxonomy" id="121845"/>
    <lineage>
        <taxon>Eukaryota</taxon>
        <taxon>Metazoa</taxon>
        <taxon>Ecdysozoa</taxon>
        <taxon>Arthropoda</taxon>
        <taxon>Hexapoda</taxon>
        <taxon>Insecta</taxon>
        <taxon>Pterygota</taxon>
        <taxon>Neoptera</taxon>
        <taxon>Paraneoptera</taxon>
        <taxon>Hemiptera</taxon>
        <taxon>Sternorrhyncha</taxon>
        <taxon>Psylloidea</taxon>
        <taxon>Psyllidae</taxon>
        <taxon>Diaphorininae</taxon>
        <taxon>Diaphorina</taxon>
    </lineage>
</organism>
<keyword evidence="1" id="KW-1133">Transmembrane helix</keyword>
<dbReference type="InterPro" id="IPR029160">
    <property type="entry name" value="UQCC4"/>
</dbReference>
<feature type="transmembrane region" description="Helical" evidence="1">
    <location>
        <begin position="71"/>
        <end position="91"/>
    </location>
</feature>
<dbReference type="PaxDb" id="121845-A0A1S3DFC3"/>
<protein>
    <submittedName>
        <fullName evidence="3">Uncharacterized protein LOC103517362 isoform X1</fullName>
    </submittedName>
    <submittedName>
        <fullName evidence="4">Uncharacterized protein LOC103517362 isoform X2</fullName>
    </submittedName>
</protein>
<keyword evidence="1" id="KW-0812">Transmembrane</keyword>
<dbReference type="AlphaFoldDB" id="A0A1S3DFC3"/>
<dbReference type="KEGG" id="dci:103517362"/>
<dbReference type="OMA" id="WAQEYII"/>
<evidence type="ECO:0000313" key="4">
    <source>
        <dbReference type="RefSeq" id="XP_008480612.1"/>
    </source>
</evidence>
<name>A0A1S3DFC3_DIACI</name>
<reference evidence="3 4" key="1">
    <citation type="submission" date="2025-04" db="UniProtKB">
        <authorList>
            <consortium name="RefSeq"/>
        </authorList>
    </citation>
    <scope>IDENTIFICATION</scope>
</reference>
<proteinExistence type="predicted"/>
<evidence type="ECO:0000256" key="1">
    <source>
        <dbReference type="SAM" id="Phobius"/>
    </source>
</evidence>
<sequence length="148" mass="16800">MSLIQFRGVKNLRGLLSTRLASQTAPAPYPLRNYARKPLLNPEDDPVKFSSSGAIYGLAHIKQAKLDTMPWYQGLVCSFSVAVFLIYFCILREENDIDLEFDKTLNDRVEGVEVTSLKVARNFYVRENNMSEVKKIDVRLKELGVALT</sequence>
<dbReference type="OrthoDB" id="5783753at2759"/>
<keyword evidence="1" id="KW-0472">Membrane</keyword>
<dbReference type="GeneID" id="103517362"/>
<keyword evidence="2" id="KW-1185">Reference proteome</keyword>
<accession>A0A1S3DFC3</accession>
<evidence type="ECO:0000313" key="3">
    <source>
        <dbReference type="RefSeq" id="XP_008480611.1"/>
    </source>
</evidence>
<evidence type="ECO:0000313" key="2">
    <source>
        <dbReference type="Proteomes" id="UP000079169"/>
    </source>
</evidence>